<keyword evidence="10" id="KW-0443">Lipid metabolism</keyword>
<name>A0A177B229_9BILA</name>
<dbReference type="Gene3D" id="3.30.465.10">
    <property type="match status" value="1"/>
</dbReference>
<proteinExistence type="inferred from homology"/>
<gene>
    <name evidence="12" type="ORF">A3Q56_04482</name>
</gene>
<feature type="domain" description="FAD-binding PCMH-type" evidence="11">
    <location>
        <begin position="1"/>
        <end position="131"/>
    </location>
</feature>
<evidence type="ECO:0000256" key="2">
    <source>
        <dbReference type="ARBA" id="ARBA00008000"/>
    </source>
</evidence>
<evidence type="ECO:0000256" key="6">
    <source>
        <dbReference type="PIRSR" id="PIRSR625650-1"/>
    </source>
</evidence>
<dbReference type="InterPro" id="IPR016164">
    <property type="entry name" value="FAD-linked_Oxase-like_C"/>
</dbReference>
<keyword evidence="10" id="KW-0576">Peroxisome</keyword>
<comment type="similarity">
    <text evidence="2 10">Belongs to the FAD-binding oxidoreductase/transferase type 4 family.</text>
</comment>
<comment type="caution">
    <text evidence="12">The sequence shown here is derived from an EMBL/GenBank/DDBJ whole genome shotgun (WGS) entry which is preliminary data.</text>
</comment>
<feature type="active site" description="Proton donor/acceptor" evidence="6">
    <location>
        <position position="324"/>
    </location>
</feature>
<dbReference type="EMBL" id="LWCA01000578">
    <property type="protein sequence ID" value="OAF67782.1"/>
    <property type="molecule type" value="Genomic_DNA"/>
</dbReference>
<sequence length="410" mass="46270">MIISVDMSQMSRIIWLDEQNLTLCVEAGIIGQDLERKLQKRGYTVGHEPDSLEFSSLGGWISTRASGMKKNTYGNIEDLLVNVNYITPIGVINKKAAVPRMSCGPDLDHIILGSEGTMGIITTAVLKIRPLPPMTEFDSIVFHCFEDGIKFCRQIARERTYCASIRLIDNNQFQFGYALKPSAKSFYQSVKNSFVKFYVTKYKGIDVTKMSIATLVFVGTYHEVCHQRSNIFRIAATFNGFSGGAENGRRGYNLTNSIAYIRDLALKTNIVAESFETSAPWDKVDKLISNVKQRIHEECKKYEISNPFVSARVTQLYDEGACIYFYLGLYMVPSIEDPIHIYEQIEMLARDEIIANGGCISHHHGVGTIRKKWYKTTISETAHDVLKSVKKKLDPNNIFANGNLTNKEYS</sequence>
<dbReference type="AlphaFoldDB" id="A0A177B229"/>
<keyword evidence="5 8" id="KW-0274">FAD</keyword>
<comment type="catalytic activity">
    <reaction evidence="10">
        <text>a long chain fatty alcohol + a 1-acylglycerone 3-phosphate = a 1-O-alkylglycerone 3-phosphate + a long-chain fatty acid + H(+)</text>
        <dbReference type="Rhea" id="RHEA:36171"/>
        <dbReference type="ChEBI" id="CHEBI:15378"/>
        <dbReference type="ChEBI" id="CHEBI:17135"/>
        <dbReference type="ChEBI" id="CHEBI:57534"/>
        <dbReference type="ChEBI" id="CHEBI:57560"/>
        <dbReference type="ChEBI" id="CHEBI:73315"/>
        <dbReference type="EC" id="2.5.1.26"/>
    </reaction>
</comment>
<comment type="pathway">
    <text evidence="1 10">Glycerolipid metabolism; ether lipid biosynthesis.</text>
</comment>
<dbReference type="GO" id="GO:0005777">
    <property type="term" value="C:peroxisome"/>
    <property type="evidence" value="ECO:0007669"/>
    <property type="project" value="UniProtKB-SubCell"/>
</dbReference>
<evidence type="ECO:0000256" key="1">
    <source>
        <dbReference type="ARBA" id="ARBA00004670"/>
    </source>
</evidence>
<evidence type="ECO:0000256" key="10">
    <source>
        <dbReference type="RuleBase" id="RU363113"/>
    </source>
</evidence>
<reference evidence="12 13" key="1">
    <citation type="submission" date="2016-04" db="EMBL/GenBank/DDBJ databases">
        <title>The genome of Intoshia linei affirms orthonectids as highly simplified spiralians.</title>
        <authorList>
            <person name="Mikhailov K.V."/>
            <person name="Slusarev G.S."/>
            <person name="Nikitin M.A."/>
            <person name="Logacheva M.D."/>
            <person name="Penin A."/>
            <person name="Aleoshin V."/>
            <person name="Panchin Y.V."/>
        </authorList>
    </citation>
    <scope>NUCLEOTIDE SEQUENCE [LARGE SCALE GENOMIC DNA]</scope>
    <source>
        <strain evidence="12">Intl2013</strain>
        <tissue evidence="12">Whole animal</tissue>
    </source>
</reference>
<protein>
    <recommendedName>
        <fullName evidence="3 10">Alkylglycerone-phosphate synthase</fullName>
        <shortName evidence="10">Alkyl-DHAP synthase</shortName>
        <ecNumber evidence="3 10">2.5.1.26</ecNumber>
    </recommendedName>
</protein>
<dbReference type="PANTHER" id="PTHR46568">
    <property type="entry name" value="ALKYLDIHYDROXYACETONEPHOSPHATE SYNTHASE, PEROXISOMAL"/>
    <property type="match status" value="1"/>
</dbReference>
<comment type="subcellular location">
    <subcellularLocation>
        <location evidence="10">Peroxisome</location>
    </subcellularLocation>
</comment>
<keyword evidence="4 10" id="KW-0285">Flavoprotein</keyword>
<dbReference type="OrthoDB" id="7786253at2759"/>
<feature type="binding site" evidence="8">
    <location>
        <begin position="115"/>
        <end position="121"/>
    </location>
    <ligand>
        <name>FAD</name>
        <dbReference type="ChEBI" id="CHEBI:57692"/>
    </ligand>
</feature>
<dbReference type="GO" id="GO:0008609">
    <property type="term" value="F:alkylglycerone-phosphate synthase activity"/>
    <property type="evidence" value="ECO:0007669"/>
    <property type="project" value="UniProtKB-EC"/>
</dbReference>
<dbReference type="InterPro" id="IPR025650">
    <property type="entry name" value="Alkyl-DHAP_Synthase"/>
</dbReference>
<dbReference type="Pfam" id="PF01565">
    <property type="entry name" value="FAD_binding_4"/>
    <property type="match status" value="1"/>
</dbReference>
<keyword evidence="10" id="KW-0444">Lipid biosynthesis</keyword>
<evidence type="ECO:0000256" key="4">
    <source>
        <dbReference type="ARBA" id="ARBA00022630"/>
    </source>
</evidence>
<dbReference type="InterPro" id="IPR016169">
    <property type="entry name" value="FAD-bd_PCMH_sub2"/>
</dbReference>
<evidence type="ECO:0000256" key="3">
    <source>
        <dbReference type="ARBA" id="ARBA00012385"/>
    </source>
</evidence>
<dbReference type="Gene3D" id="3.30.70.3450">
    <property type="match status" value="1"/>
</dbReference>
<dbReference type="GO" id="GO:0008611">
    <property type="term" value="P:ether lipid biosynthetic process"/>
    <property type="evidence" value="ECO:0007669"/>
    <property type="project" value="UniProtKB-UniPathway"/>
</dbReference>
<comment type="subunit">
    <text evidence="10">Homodimer.</text>
</comment>
<dbReference type="InterPro" id="IPR016171">
    <property type="entry name" value="Vanillyl_alc_oxidase_C-sub2"/>
</dbReference>
<evidence type="ECO:0000256" key="9">
    <source>
        <dbReference type="PIRSR" id="PIRSR625650-4"/>
    </source>
</evidence>
<dbReference type="GO" id="GO:0071949">
    <property type="term" value="F:FAD binding"/>
    <property type="evidence" value="ECO:0007669"/>
    <property type="project" value="InterPro"/>
</dbReference>
<dbReference type="Gene3D" id="1.10.45.10">
    <property type="entry name" value="Vanillyl-alcohol Oxidase, Chain A, domain 4"/>
    <property type="match status" value="1"/>
</dbReference>
<dbReference type="PANTHER" id="PTHR46568:SF1">
    <property type="entry name" value="ALKYLDIHYDROXYACETONEPHOSPHATE SYNTHASE, PEROXISOMAL"/>
    <property type="match status" value="1"/>
</dbReference>
<feature type="binding site" evidence="8">
    <location>
        <begin position="63"/>
        <end position="66"/>
    </location>
    <ligand>
        <name>FAD</name>
        <dbReference type="ChEBI" id="CHEBI:57692"/>
    </ligand>
</feature>
<feature type="site" description="Important for enzyme activity" evidence="9">
    <location>
        <position position="166"/>
    </location>
</feature>
<dbReference type="InterPro" id="IPR036318">
    <property type="entry name" value="FAD-bd_PCMH-like_sf"/>
</dbReference>
<dbReference type="InterPro" id="IPR006094">
    <property type="entry name" value="Oxid_FAD_bind_N"/>
</dbReference>
<accession>A0A177B229</accession>
<keyword evidence="10" id="KW-0808">Transferase</keyword>
<dbReference type="Proteomes" id="UP000078046">
    <property type="component" value="Unassembled WGS sequence"/>
</dbReference>
<evidence type="ECO:0000256" key="8">
    <source>
        <dbReference type="PIRSR" id="PIRSR625650-3"/>
    </source>
</evidence>
<feature type="binding site" evidence="7">
    <location>
        <position position="262"/>
    </location>
    <ligand>
        <name>substrate</name>
    </ligand>
</feature>
<evidence type="ECO:0000313" key="13">
    <source>
        <dbReference type="Proteomes" id="UP000078046"/>
    </source>
</evidence>
<dbReference type="SUPFAM" id="SSF56176">
    <property type="entry name" value="FAD-binding/transporter-associated domain-like"/>
    <property type="match status" value="1"/>
</dbReference>
<evidence type="ECO:0000259" key="11">
    <source>
        <dbReference type="PROSITE" id="PS51387"/>
    </source>
</evidence>
<dbReference type="InterPro" id="IPR016166">
    <property type="entry name" value="FAD-bd_PCMH"/>
</dbReference>
<comment type="cofactor">
    <cofactor evidence="8 10">
        <name>FAD</name>
        <dbReference type="ChEBI" id="CHEBI:57692"/>
    </cofactor>
</comment>
<dbReference type="EC" id="2.5.1.26" evidence="3 10"/>
<comment type="function">
    <text evidence="10">Catalyzes the exchange of an acyl for a long-chain alkyl group and the formation of the ether bond in the biosynthesis of ether phospholipids.</text>
</comment>
<dbReference type="SUPFAM" id="SSF55103">
    <property type="entry name" value="FAD-linked oxidases, C-terminal domain"/>
    <property type="match status" value="1"/>
</dbReference>
<dbReference type="Pfam" id="PF02913">
    <property type="entry name" value="FAD-oxidase_C"/>
    <property type="match status" value="1"/>
</dbReference>
<evidence type="ECO:0000313" key="12">
    <source>
        <dbReference type="EMBL" id="OAF67782.1"/>
    </source>
</evidence>
<organism evidence="12 13">
    <name type="scientific">Intoshia linei</name>
    <dbReference type="NCBI Taxonomy" id="1819745"/>
    <lineage>
        <taxon>Eukaryota</taxon>
        <taxon>Metazoa</taxon>
        <taxon>Spiralia</taxon>
        <taxon>Lophotrochozoa</taxon>
        <taxon>Mesozoa</taxon>
        <taxon>Orthonectida</taxon>
        <taxon>Rhopaluridae</taxon>
        <taxon>Intoshia</taxon>
    </lineage>
</organism>
<evidence type="ECO:0000256" key="7">
    <source>
        <dbReference type="PIRSR" id="PIRSR625650-2"/>
    </source>
</evidence>
<evidence type="ECO:0000256" key="5">
    <source>
        <dbReference type="ARBA" id="ARBA00022827"/>
    </source>
</evidence>
<dbReference type="InterPro" id="IPR004113">
    <property type="entry name" value="FAD-bd_oxidored_4_C"/>
</dbReference>
<dbReference type="PROSITE" id="PS51387">
    <property type="entry name" value="FAD_PCMH"/>
    <property type="match status" value="1"/>
</dbReference>
<dbReference type="UniPathway" id="UPA00781"/>
<dbReference type="Gene3D" id="3.30.300.330">
    <property type="match status" value="1"/>
</dbReference>
<keyword evidence="13" id="KW-1185">Reference proteome</keyword>